<dbReference type="RefSeq" id="WP_098063092.1">
    <property type="nucleotide sequence ID" value="NZ_PDEP01000014.1"/>
</dbReference>
<accession>A0A2H3NUV0</accession>
<evidence type="ECO:0000256" key="1">
    <source>
        <dbReference type="ARBA" id="ARBA00022741"/>
    </source>
</evidence>
<dbReference type="CDD" id="cd18809">
    <property type="entry name" value="SF1_C_RecD"/>
    <property type="match status" value="1"/>
</dbReference>
<dbReference type="GO" id="GO:0003678">
    <property type="term" value="F:DNA helicase activity"/>
    <property type="evidence" value="ECO:0007669"/>
    <property type="project" value="UniProtKB-ARBA"/>
</dbReference>
<evidence type="ECO:0000313" key="5">
    <source>
        <dbReference type="Proteomes" id="UP000221024"/>
    </source>
</evidence>
<keyword evidence="2" id="KW-0067">ATP-binding</keyword>
<dbReference type="SUPFAM" id="SSF52540">
    <property type="entry name" value="P-loop containing nucleoside triphosphate hydrolases"/>
    <property type="match status" value="1"/>
</dbReference>
<dbReference type="InterPro" id="IPR050534">
    <property type="entry name" value="Coronavir_polyprotein_1ab"/>
</dbReference>
<dbReference type="Pfam" id="PF13538">
    <property type="entry name" value="UvrD_C_2"/>
    <property type="match status" value="1"/>
</dbReference>
<dbReference type="Pfam" id="PF13604">
    <property type="entry name" value="AAA_30"/>
    <property type="match status" value="1"/>
</dbReference>
<evidence type="ECO:0000259" key="3">
    <source>
        <dbReference type="Pfam" id="PF13538"/>
    </source>
</evidence>
<name>A0A2H3NUV0_9BACT</name>
<dbReference type="OrthoDB" id="9803432at2"/>
<evidence type="ECO:0000256" key="2">
    <source>
        <dbReference type="ARBA" id="ARBA00022840"/>
    </source>
</evidence>
<dbReference type="EMBL" id="PDEP01000014">
    <property type="protein sequence ID" value="PEN05443.1"/>
    <property type="molecule type" value="Genomic_DNA"/>
</dbReference>
<dbReference type="GO" id="GO:0005524">
    <property type="term" value="F:ATP binding"/>
    <property type="evidence" value="ECO:0007669"/>
    <property type="project" value="UniProtKB-KW"/>
</dbReference>
<reference evidence="4 5" key="1">
    <citation type="submission" date="2017-10" db="EMBL/GenBank/DDBJ databases">
        <title>Draft genome of Longimonas halophila.</title>
        <authorList>
            <person name="Goh K.M."/>
            <person name="Shamsir M.S."/>
            <person name="Lim S.W."/>
        </authorList>
    </citation>
    <scope>NUCLEOTIDE SEQUENCE [LARGE SCALE GENOMIC DNA]</scope>
    <source>
        <strain evidence="4 5">KCTC 42399</strain>
    </source>
</reference>
<dbReference type="InterPro" id="IPR027785">
    <property type="entry name" value="UvrD-like_helicase_C"/>
</dbReference>
<dbReference type="CDD" id="cd17933">
    <property type="entry name" value="DEXSc_RecD-like"/>
    <property type="match status" value="1"/>
</dbReference>
<gene>
    <name evidence="4" type="ORF">CRI93_13085</name>
</gene>
<dbReference type="AlphaFoldDB" id="A0A2H3NUV0"/>
<dbReference type="Proteomes" id="UP000221024">
    <property type="component" value="Unassembled WGS sequence"/>
</dbReference>
<organism evidence="4 5">
    <name type="scientific">Longimonas halophila</name>
    <dbReference type="NCBI Taxonomy" id="1469170"/>
    <lineage>
        <taxon>Bacteria</taxon>
        <taxon>Pseudomonadati</taxon>
        <taxon>Rhodothermota</taxon>
        <taxon>Rhodothermia</taxon>
        <taxon>Rhodothermales</taxon>
        <taxon>Salisaetaceae</taxon>
        <taxon>Longimonas</taxon>
    </lineage>
</organism>
<dbReference type="InterPro" id="IPR027417">
    <property type="entry name" value="P-loop_NTPase"/>
</dbReference>
<dbReference type="Gene3D" id="3.40.50.300">
    <property type="entry name" value="P-loop containing nucleotide triphosphate hydrolases"/>
    <property type="match status" value="3"/>
</dbReference>
<sequence>MTLTDDQQAAYDAVYDCLASGERFTGLRGYAGTGKTVIVGQLVEQLDNEDCSVYVCAPTHKAVQVLRNHLSVGVPTQTLHAFLGLRLQPDGKGDYELVPDNKERDMEASIVVVDEASMVGRDEWQYIQATPDRVQWLFVGDPAQLPPVNEEESPALQVSGPTLEQVHRQAKGNPVLELATKVRNHNWHGFRSKYDDGQGVAITHNDDQFFGSLVRAFTSETFRTNPEHARILAYRNKTVRAYNRRVRAERYGEQAARFEIGEWIVARETWFHDQRPLIKNSEEVRVEAITEERIEGDDMSTWKVWTLKVRGVHDDFRRDIAVLHDDEHERYRDALDRRRDAAKDDHKKWDRYYSLREQFAKVDYAYASTVHKAQGSTFDTVFVDYRDLQVCRGPEQHALLYVAVTRPSRRLAMLV</sequence>
<protein>
    <submittedName>
        <fullName evidence="4">Deoxyribonuclease</fullName>
    </submittedName>
</protein>
<evidence type="ECO:0000313" key="4">
    <source>
        <dbReference type="EMBL" id="PEN05443.1"/>
    </source>
</evidence>
<keyword evidence="5" id="KW-1185">Reference proteome</keyword>
<feature type="domain" description="UvrD-like helicase C-terminal" evidence="3">
    <location>
        <begin position="364"/>
        <end position="412"/>
    </location>
</feature>
<comment type="caution">
    <text evidence="4">The sequence shown here is derived from an EMBL/GenBank/DDBJ whole genome shotgun (WGS) entry which is preliminary data.</text>
</comment>
<dbReference type="PANTHER" id="PTHR43788">
    <property type="entry name" value="DNA2/NAM7 HELICASE FAMILY MEMBER"/>
    <property type="match status" value="1"/>
</dbReference>
<dbReference type="PANTHER" id="PTHR43788:SF6">
    <property type="entry name" value="DNA HELICASE B"/>
    <property type="match status" value="1"/>
</dbReference>
<keyword evidence="1" id="KW-0547">Nucleotide-binding</keyword>
<proteinExistence type="predicted"/>